<dbReference type="Proteomes" id="UP001190700">
    <property type="component" value="Unassembled WGS sequence"/>
</dbReference>
<dbReference type="InterPro" id="IPR005576">
    <property type="entry name" value="Rpb7-like_N"/>
</dbReference>
<dbReference type="Gene3D" id="2.40.50.140">
    <property type="entry name" value="Nucleic acid-binding proteins"/>
    <property type="match status" value="1"/>
</dbReference>
<dbReference type="GO" id="GO:0005666">
    <property type="term" value="C:RNA polymerase III complex"/>
    <property type="evidence" value="ECO:0007669"/>
    <property type="project" value="TreeGrafter"/>
</dbReference>
<evidence type="ECO:0000313" key="10">
    <source>
        <dbReference type="Proteomes" id="UP001190700"/>
    </source>
</evidence>
<evidence type="ECO:0008006" key="11">
    <source>
        <dbReference type="Google" id="ProtNLM"/>
    </source>
</evidence>
<dbReference type="InterPro" id="IPR036898">
    <property type="entry name" value="RNA_pol_Rpb7-like_N_sf"/>
</dbReference>
<evidence type="ECO:0000259" key="8">
    <source>
        <dbReference type="Pfam" id="PF08292"/>
    </source>
</evidence>
<keyword evidence="5" id="KW-0539">Nucleus</keyword>
<reference evidence="9 10" key="1">
    <citation type="journal article" date="2015" name="Genome Biol. Evol.">
        <title>Comparative Genomics of a Bacterivorous Green Alga Reveals Evolutionary Causalities and Consequences of Phago-Mixotrophic Mode of Nutrition.</title>
        <authorList>
            <person name="Burns J.A."/>
            <person name="Paasch A."/>
            <person name="Narechania A."/>
            <person name="Kim E."/>
        </authorList>
    </citation>
    <scope>NUCLEOTIDE SEQUENCE [LARGE SCALE GENOMIC DNA]</scope>
    <source>
        <strain evidence="9 10">PLY_AMNH</strain>
    </source>
</reference>
<proteinExistence type="inferred from homology"/>
<evidence type="ECO:0000256" key="1">
    <source>
        <dbReference type="ARBA" id="ARBA00004123"/>
    </source>
</evidence>
<evidence type="ECO:0000256" key="3">
    <source>
        <dbReference type="ARBA" id="ARBA00022478"/>
    </source>
</evidence>
<dbReference type="Pfam" id="PF03876">
    <property type="entry name" value="SHS2_Rpb7-N"/>
    <property type="match status" value="1"/>
</dbReference>
<evidence type="ECO:0000256" key="5">
    <source>
        <dbReference type="ARBA" id="ARBA00023242"/>
    </source>
</evidence>
<evidence type="ECO:0000256" key="2">
    <source>
        <dbReference type="ARBA" id="ARBA00009307"/>
    </source>
</evidence>
<organism evidence="9 10">
    <name type="scientific">Cymbomonas tetramitiformis</name>
    <dbReference type="NCBI Taxonomy" id="36881"/>
    <lineage>
        <taxon>Eukaryota</taxon>
        <taxon>Viridiplantae</taxon>
        <taxon>Chlorophyta</taxon>
        <taxon>Pyramimonadophyceae</taxon>
        <taxon>Pyramimonadales</taxon>
        <taxon>Pyramimonadaceae</taxon>
        <taxon>Cymbomonas</taxon>
    </lineage>
</organism>
<comment type="subcellular location">
    <subcellularLocation>
        <location evidence="1">Nucleus</location>
    </subcellularLocation>
</comment>
<keyword evidence="10" id="KW-1185">Reference proteome</keyword>
<protein>
    <recommendedName>
        <fullName evidence="11">DNA-directed RNA polymerase III subunit RPC8</fullName>
    </recommendedName>
</protein>
<dbReference type="Gene3D" id="3.30.1490.120">
    <property type="entry name" value="RNA polymerase Rpb7-like, N-terminal domain"/>
    <property type="match status" value="1"/>
</dbReference>
<accession>A0AAE0FZP9</accession>
<evidence type="ECO:0000259" key="7">
    <source>
        <dbReference type="Pfam" id="PF03876"/>
    </source>
</evidence>
<dbReference type="AlphaFoldDB" id="A0AAE0FZP9"/>
<dbReference type="InterPro" id="IPR045113">
    <property type="entry name" value="Rpb7-like"/>
</dbReference>
<keyword evidence="4" id="KW-0804">Transcription</keyword>
<dbReference type="GO" id="GO:0006384">
    <property type="term" value="P:transcription initiation at RNA polymerase III promoter"/>
    <property type="evidence" value="ECO:0007669"/>
    <property type="project" value="TreeGrafter"/>
</dbReference>
<dbReference type="Pfam" id="PF08292">
    <property type="entry name" value="RNA_pol_Rbc25"/>
    <property type="match status" value="1"/>
</dbReference>
<evidence type="ECO:0000256" key="4">
    <source>
        <dbReference type="ARBA" id="ARBA00023163"/>
    </source>
</evidence>
<comment type="similarity">
    <text evidence="2">Belongs to the eukaryotic RPB7/RPC8 RNA polymerase subunit family.</text>
</comment>
<dbReference type="SUPFAM" id="SSF50249">
    <property type="entry name" value="Nucleic acid-binding proteins"/>
    <property type="match status" value="1"/>
</dbReference>
<evidence type="ECO:0000256" key="6">
    <source>
        <dbReference type="SAM" id="MobiDB-lite"/>
    </source>
</evidence>
<dbReference type="EMBL" id="LGRX02011556">
    <property type="protein sequence ID" value="KAK3268824.1"/>
    <property type="molecule type" value="Genomic_DNA"/>
</dbReference>
<dbReference type="SUPFAM" id="SSF88798">
    <property type="entry name" value="N-terminal, heterodimerisation domain of RBP7 (RpoE)"/>
    <property type="match status" value="1"/>
</dbReference>
<gene>
    <name evidence="9" type="ORF">CYMTET_22693</name>
</gene>
<evidence type="ECO:0000313" key="9">
    <source>
        <dbReference type="EMBL" id="KAK3268824.1"/>
    </source>
</evidence>
<dbReference type="InterPro" id="IPR013238">
    <property type="entry name" value="RNA_pol_III_Rbc25"/>
</dbReference>
<feature type="compositionally biased region" description="Basic and acidic residues" evidence="6">
    <location>
        <begin position="165"/>
        <end position="174"/>
    </location>
</feature>
<sequence length="209" mass="23291">MFVTSTISDSHVRILPENLGKARVEAVTDQLEITYVDKVFPELGFIISIYEILSIEGGTIYPSDGGATFSVRFSVVVFRPYVGEVLIGRLEKSNSAGLKVTLDFFNDVFVPEHALQAPSEFDEQEQLWVWKIDGNEAYMELEEKVRFRVMAVRFPEEPNSLAQENDTHTDKPEGEEAPLPLGCAGNPFAPMIVEGDINADGLGCLSWWS</sequence>
<keyword evidence="3" id="KW-0240">DNA-directed RNA polymerase</keyword>
<dbReference type="PANTHER" id="PTHR12709">
    <property type="entry name" value="DNA-DIRECTED RNA POLYMERASE II, III"/>
    <property type="match status" value="1"/>
</dbReference>
<dbReference type="InterPro" id="IPR012340">
    <property type="entry name" value="NA-bd_OB-fold"/>
</dbReference>
<feature type="domain" description="RNA polymerase III subunit Rpc25" evidence="8">
    <location>
        <begin position="84"/>
        <end position="208"/>
    </location>
</feature>
<feature type="region of interest" description="Disordered" evidence="6">
    <location>
        <begin position="158"/>
        <end position="177"/>
    </location>
</feature>
<feature type="domain" description="RNA polymerase Rpb7-like N-terminal" evidence="7">
    <location>
        <begin position="11"/>
        <end position="65"/>
    </location>
</feature>
<name>A0AAE0FZP9_9CHLO</name>
<dbReference type="PANTHER" id="PTHR12709:SF1">
    <property type="entry name" value="DNA-DIRECTED RNA POLYMERASE III SUBUNIT RPC8"/>
    <property type="match status" value="1"/>
</dbReference>
<comment type="caution">
    <text evidence="9">The sequence shown here is derived from an EMBL/GenBank/DDBJ whole genome shotgun (WGS) entry which is preliminary data.</text>
</comment>